<dbReference type="Pfam" id="PF07738">
    <property type="entry name" value="Sad1_UNC"/>
    <property type="match status" value="1"/>
</dbReference>
<keyword evidence="4 8" id="KW-0472">Membrane</keyword>
<evidence type="ECO:0000256" key="3">
    <source>
        <dbReference type="ARBA" id="ARBA00023054"/>
    </source>
</evidence>
<name>A0AAD1WL67_PELCU</name>
<gene>
    <name evidence="10" type="ORF">PECUL_23A056521</name>
</gene>
<feature type="compositionally biased region" description="Polar residues" evidence="7">
    <location>
        <begin position="136"/>
        <end position="153"/>
    </location>
</feature>
<comment type="subcellular location">
    <subcellularLocation>
        <location evidence="5">Nucleus inner membrane</location>
        <topology evidence="5">Single-pass type II membrane protein</topology>
    </subcellularLocation>
</comment>
<dbReference type="InterPro" id="IPR045119">
    <property type="entry name" value="SUN1-5"/>
</dbReference>
<dbReference type="GO" id="GO:0005637">
    <property type="term" value="C:nuclear inner membrane"/>
    <property type="evidence" value="ECO:0007669"/>
    <property type="project" value="UniProtKB-SubCell"/>
</dbReference>
<dbReference type="EMBL" id="OW240919">
    <property type="protein sequence ID" value="CAH2312252.1"/>
    <property type="molecule type" value="Genomic_DNA"/>
</dbReference>
<keyword evidence="2 8" id="KW-1133">Transmembrane helix</keyword>
<dbReference type="Pfam" id="PF18580">
    <property type="entry name" value="HTH_SUN2"/>
    <property type="match status" value="1"/>
</dbReference>
<evidence type="ECO:0000256" key="1">
    <source>
        <dbReference type="ARBA" id="ARBA00022692"/>
    </source>
</evidence>
<keyword evidence="3 6" id="KW-0175">Coiled coil</keyword>
<evidence type="ECO:0000256" key="7">
    <source>
        <dbReference type="SAM" id="MobiDB-lite"/>
    </source>
</evidence>
<organism evidence="10 11">
    <name type="scientific">Pelobates cultripes</name>
    <name type="common">Western spadefoot toad</name>
    <dbReference type="NCBI Taxonomy" id="61616"/>
    <lineage>
        <taxon>Eukaryota</taxon>
        <taxon>Metazoa</taxon>
        <taxon>Chordata</taxon>
        <taxon>Craniata</taxon>
        <taxon>Vertebrata</taxon>
        <taxon>Euteleostomi</taxon>
        <taxon>Amphibia</taxon>
        <taxon>Batrachia</taxon>
        <taxon>Anura</taxon>
        <taxon>Pelobatoidea</taxon>
        <taxon>Pelobatidae</taxon>
        <taxon>Pelobates</taxon>
    </lineage>
</organism>
<dbReference type="PANTHER" id="PTHR12911">
    <property type="entry name" value="SAD1/UNC-84-LIKE PROTEIN-RELATED"/>
    <property type="match status" value="1"/>
</dbReference>
<dbReference type="Proteomes" id="UP001295444">
    <property type="component" value="Chromosome 08"/>
</dbReference>
<evidence type="ECO:0000259" key="9">
    <source>
        <dbReference type="PROSITE" id="PS51469"/>
    </source>
</evidence>
<evidence type="ECO:0000313" key="11">
    <source>
        <dbReference type="Proteomes" id="UP001295444"/>
    </source>
</evidence>
<protein>
    <submittedName>
        <fullName evidence="10">SUN domain-containing 2</fullName>
    </submittedName>
</protein>
<dbReference type="GO" id="GO:0034993">
    <property type="term" value="C:meiotic nuclear membrane microtubule tethering complex"/>
    <property type="evidence" value="ECO:0007669"/>
    <property type="project" value="TreeGrafter"/>
</dbReference>
<evidence type="ECO:0000256" key="2">
    <source>
        <dbReference type="ARBA" id="ARBA00022989"/>
    </source>
</evidence>
<evidence type="ECO:0000256" key="6">
    <source>
        <dbReference type="SAM" id="Coils"/>
    </source>
</evidence>
<proteinExistence type="predicted"/>
<feature type="transmembrane region" description="Helical" evidence="8">
    <location>
        <begin position="241"/>
        <end position="261"/>
    </location>
</feature>
<evidence type="ECO:0000256" key="8">
    <source>
        <dbReference type="SAM" id="Phobius"/>
    </source>
</evidence>
<keyword evidence="1 8" id="KW-0812">Transmembrane</keyword>
<evidence type="ECO:0000313" key="10">
    <source>
        <dbReference type="EMBL" id="CAH2312252.1"/>
    </source>
</evidence>
<feature type="region of interest" description="Disordered" evidence="7">
    <location>
        <begin position="136"/>
        <end position="176"/>
    </location>
</feature>
<feature type="transmembrane region" description="Helical" evidence="8">
    <location>
        <begin position="216"/>
        <end position="234"/>
    </location>
</feature>
<dbReference type="PROSITE" id="PS51469">
    <property type="entry name" value="SUN"/>
    <property type="match status" value="1"/>
</dbReference>
<dbReference type="FunFam" id="2.60.120.260:FF:000009">
    <property type="entry name" value="SUN domain-containing protein 1 isoform X1"/>
    <property type="match status" value="1"/>
</dbReference>
<sequence length="738" mass="84160">MVGGQDYQEETAKRPILPRGELIIVTDKVKENKMSRRSKRLGTVEQDDDRISNSSVESHLLYRESPVRSLRRKVTTIKLPTPRQTTERSYYSETSSYVSRDRGDVAASLQDPSYAGSYWGESDLVRKRMGTDVTYNSSNSKNGFSETQPTYDRSTSSSGYSSEEDNTGQYHSDDYSTQGSWWRRWTRCVRELPWLLLSYPGRLFGLLYWWFGTTWYRLTTSASLLDVFILTRHYGALKKVLMILLLLLILSLIATGLWHFYPFGLQNLASLPVSSFFSWKQKSIVDDVLTKEDPGPQTQPPFSQVELISRLDSLEKRFQGLENHQKKSKNGEKNNAVGSGPSRDQIAQIFKELSSHRDASLKESILEEGSNKAMNDLKILRAEQQGNLQEILEKMHQLSKEVNGQILQLKVELKSPSQEELRGTFMLEMRRLEKGLVDLQAQVESVKNTQGKMSQEMEEVPRKIQGVKDEVELLFHEWLMVQTDPNSSSGSLSKHFLRRDELQEYLLDLEKKILAGLSENKQQWATQAHHTIERELQAGGLPGVSKEEVHDIVNRALQRYSEDRIGLVDYALESSGASVINTRCSETYETKTALLSLFGIPLWYQSQSPRVILQPDSNPGNCWAFRGSQGYAVIRLSSRIRPTAVTLDHIPRSLSPKATVSSAPKDFSVFGLDEETEKEGLLLGNFTYNQNGNPIQTFVIEGDKTSTYQLIELRIQSNWGHPEYTCIYRFRVHGETEM</sequence>
<reference evidence="10" key="1">
    <citation type="submission" date="2022-03" db="EMBL/GenBank/DDBJ databases">
        <authorList>
            <person name="Alioto T."/>
            <person name="Alioto T."/>
            <person name="Gomez Garrido J."/>
        </authorList>
    </citation>
    <scope>NUCLEOTIDE SEQUENCE</scope>
</reference>
<feature type="coiled-coil region" evidence="6">
    <location>
        <begin position="374"/>
        <end position="401"/>
    </location>
</feature>
<feature type="compositionally biased region" description="Basic and acidic residues" evidence="7">
    <location>
        <begin position="322"/>
        <end position="332"/>
    </location>
</feature>
<accession>A0AAD1WL67</accession>
<dbReference type="InterPro" id="IPR012919">
    <property type="entry name" value="SUN_dom"/>
</dbReference>
<feature type="compositionally biased region" description="Polar residues" evidence="7">
    <location>
        <begin position="167"/>
        <end position="176"/>
    </location>
</feature>
<dbReference type="InterPro" id="IPR040994">
    <property type="entry name" value="Sun_CC2"/>
</dbReference>
<dbReference type="AlphaFoldDB" id="A0AAD1WL67"/>
<dbReference type="PANTHER" id="PTHR12911:SF22">
    <property type="entry name" value="SUN DOMAIN-CONTAINING PROTEIN 2"/>
    <property type="match status" value="1"/>
</dbReference>
<evidence type="ECO:0000256" key="5">
    <source>
        <dbReference type="ARBA" id="ARBA00037816"/>
    </source>
</evidence>
<evidence type="ECO:0000256" key="4">
    <source>
        <dbReference type="ARBA" id="ARBA00023136"/>
    </source>
</evidence>
<dbReference type="Gene3D" id="2.60.120.260">
    <property type="entry name" value="Galactose-binding domain-like"/>
    <property type="match status" value="1"/>
</dbReference>
<keyword evidence="11" id="KW-1185">Reference proteome</keyword>
<dbReference type="GO" id="GO:0043495">
    <property type="term" value="F:protein-membrane adaptor activity"/>
    <property type="evidence" value="ECO:0007669"/>
    <property type="project" value="TreeGrafter"/>
</dbReference>
<feature type="domain" description="SUN" evidence="9">
    <location>
        <begin position="576"/>
        <end position="737"/>
    </location>
</feature>
<feature type="region of interest" description="Disordered" evidence="7">
    <location>
        <begin position="322"/>
        <end position="342"/>
    </location>
</feature>